<evidence type="ECO:0008006" key="4">
    <source>
        <dbReference type="Google" id="ProtNLM"/>
    </source>
</evidence>
<evidence type="ECO:0000256" key="1">
    <source>
        <dbReference type="SAM" id="MobiDB-lite"/>
    </source>
</evidence>
<reference evidence="2" key="1">
    <citation type="submission" date="2022-07" db="EMBL/GenBank/DDBJ databases">
        <title>Fungi with potential for degradation of polypropylene.</title>
        <authorList>
            <person name="Gostincar C."/>
        </authorList>
    </citation>
    <scope>NUCLEOTIDE SEQUENCE</scope>
    <source>
        <strain evidence="2">EXF-13308</strain>
    </source>
</reference>
<dbReference type="PANTHER" id="PTHR28027">
    <property type="entry name" value="TRANSCRIPTIONAL REGULATOR MIT1"/>
    <property type="match status" value="1"/>
</dbReference>
<feature type="region of interest" description="Disordered" evidence="1">
    <location>
        <begin position="176"/>
        <end position="249"/>
    </location>
</feature>
<gene>
    <name evidence="2" type="ORF">NKR23_g10911</name>
</gene>
<accession>A0AA38R3R5</accession>
<evidence type="ECO:0000313" key="3">
    <source>
        <dbReference type="Proteomes" id="UP001174694"/>
    </source>
</evidence>
<dbReference type="EMBL" id="JANBVO010000052">
    <property type="protein sequence ID" value="KAJ9133176.1"/>
    <property type="molecule type" value="Genomic_DNA"/>
</dbReference>
<keyword evidence="3" id="KW-1185">Reference proteome</keyword>
<dbReference type="InterPro" id="IPR018608">
    <property type="entry name" value="Gti1/Pac2"/>
</dbReference>
<evidence type="ECO:0000313" key="2">
    <source>
        <dbReference type="EMBL" id="KAJ9133176.1"/>
    </source>
</evidence>
<dbReference type="Proteomes" id="UP001174694">
    <property type="component" value="Unassembled WGS sequence"/>
</dbReference>
<name>A0AA38R3R5_9PEZI</name>
<sequence length="249" mass="27844">METYYGYVGSRVDAEILFDACRIDRLQRVQRKLSEKQRQFIRPGSVFVWDVREAGIWRWMDGKSWSVSKVSGGFLYYREIEGNRGGGLGEPNGYRFKADCLMKRSFGITTSTGEHLRLISYYSETHPGQPRLPRPSTDPLFRDISTAKSLCPQPTMNDAPAPVPRTVVMIPELASVLDRPPPSHDNETSSDGLVLPPIHGYGRAVLPPPGIVSRGTPRSTPQYTPPRPSSHLVVLQPRLSAPASDDRLR</sequence>
<dbReference type="AlphaFoldDB" id="A0AA38R3R5"/>
<organism evidence="2 3">
    <name type="scientific">Pleurostoma richardsiae</name>
    <dbReference type="NCBI Taxonomy" id="41990"/>
    <lineage>
        <taxon>Eukaryota</taxon>
        <taxon>Fungi</taxon>
        <taxon>Dikarya</taxon>
        <taxon>Ascomycota</taxon>
        <taxon>Pezizomycotina</taxon>
        <taxon>Sordariomycetes</taxon>
        <taxon>Sordariomycetidae</taxon>
        <taxon>Calosphaeriales</taxon>
        <taxon>Pleurostomataceae</taxon>
        <taxon>Pleurostoma</taxon>
    </lineage>
</organism>
<dbReference type="Pfam" id="PF09729">
    <property type="entry name" value="Gti1_Pac2"/>
    <property type="match status" value="1"/>
</dbReference>
<comment type="caution">
    <text evidence="2">The sequence shown here is derived from an EMBL/GenBank/DDBJ whole genome shotgun (WGS) entry which is preliminary data.</text>
</comment>
<dbReference type="GO" id="GO:0003677">
    <property type="term" value="F:DNA binding"/>
    <property type="evidence" value="ECO:0007669"/>
    <property type="project" value="TreeGrafter"/>
</dbReference>
<dbReference type="PANTHER" id="PTHR28027:SF1">
    <property type="entry name" value="CAMP INDEPENDENT REGULATORY PROTEIN (AFU_ORTHOLOGUE AFUA_3G09640)"/>
    <property type="match status" value="1"/>
</dbReference>
<protein>
    <recommendedName>
        <fullName evidence="4">Gti1/Pac2 family-domain-containing protein</fullName>
    </recommendedName>
</protein>
<proteinExistence type="predicted"/>